<evidence type="ECO:0000256" key="1">
    <source>
        <dbReference type="ARBA" id="ARBA00022723"/>
    </source>
</evidence>
<dbReference type="AlphaFoldDB" id="A0AAD7HA60"/>
<feature type="domain" description="MYND-type" evidence="5">
    <location>
        <begin position="130"/>
        <end position="171"/>
    </location>
</feature>
<dbReference type="PROSITE" id="PS50865">
    <property type="entry name" value="ZF_MYND_2"/>
    <property type="match status" value="1"/>
</dbReference>
<keyword evidence="1" id="KW-0479">Metal-binding</keyword>
<dbReference type="Proteomes" id="UP001215280">
    <property type="component" value="Unassembled WGS sequence"/>
</dbReference>
<dbReference type="Gene3D" id="1.25.40.20">
    <property type="entry name" value="Ankyrin repeat-containing domain"/>
    <property type="match status" value="1"/>
</dbReference>
<evidence type="ECO:0000313" key="6">
    <source>
        <dbReference type="EMBL" id="KAJ7715507.1"/>
    </source>
</evidence>
<gene>
    <name evidence="6" type="ORF">DFH07DRAFT_1014712</name>
</gene>
<dbReference type="SUPFAM" id="SSF144232">
    <property type="entry name" value="HIT/MYND zinc finger-like"/>
    <property type="match status" value="1"/>
</dbReference>
<evidence type="ECO:0000256" key="4">
    <source>
        <dbReference type="PROSITE-ProRule" id="PRU00134"/>
    </source>
</evidence>
<dbReference type="Pfam" id="PF01753">
    <property type="entry name" value="zf-MYND"/>
    <property type="match status" value="1"/>
</dbReference>
<protein>
    <recommendedName>
        <fullName evidence="5">MYND-type domain-containing protein</fullName>
    </recommendedName>
</protein>
<keyword evidence="3" id="KW-0862">Zinc</keyword>
<keyword evidence="7" id="KW-1185">Reference proteome</keyword>
<dbReference type="EMBL" id="JARJLG010000347">
    <property type="protein sequence ID" value="KAJ7715507.1"/>
    <property type="molecule type" value="Genomic_DNA"/>
</dbReference>
<sequence length="175" mass="19156">AKVSVDAGDLSGTQALSHAFSTKPAVDYEYAQLLYDAGSDVNQRNRYGATVAHEITQIWAPQDPAVVARATTALTWFLEHGGSVDIADGDGMTVRHMVTRMKKFAPQHVALVGDVDRERKSLARTVEGCCGLCARQDPAQWRCGRCKKVQYCSPGVRACQKLDWPHHKKTCVKAA</sequence>
<feature type="non-terminal residue" evidence="6">
    <location>
        <position position="175"/>
    </location>
</feature>
<dbReference type="SUPFAM" id="SSF48403">
    <property type="entry name" value="Ankyrin repeat"/>
    <property type="match status" value="1"/>
</dbReference>
<evidence type="ECO:0000313" key="7">
    <source>
        <dbReference type="Proteomes" id="UP001215280"/>
    </source>
</evidence>
<keyword evidence="2 4" id="KW-0863">Zinc-finger</keyword>
<dbReference type="InterPro" id="IPR036770">
    <property type="entry name" value="Ankyrin_rpt-contain_sf"/>
</dbReference>
<proteinExistence type="predicted"/>
<comment type="caution">
    <text evidence="6">The sequence shown here is derived from an EMBL/GenBank/DDBJ whole genome shotgun (WGS) entry which is preliminary data.</text>
</comment>
<reference evidence="6" key="1">
    <citation type="submission" date="2023-03" db="EMBL/GenBank/DDBJ databases">
        <title>Massive genome expansion in bonnet fungi (Mycena s.s.) driven by repeated elements and novel gene families across ecological guilds.</title>
        <authorList>
            <consortium name="Lawrence Berkeley National Laboratory"/>
            <person name="Harder C.B."/>
            <person name="Miyauchi S."/>
            <person name="Viragh M."/>
            <person name="Kuo A."/>
            <person name="Thoen E."/>
            <person name="Andreopoulos B."/>
            <person name="Lu D."/>
            <person name="Skrede I."/>
            <person name="Drula E."/>
            <person name="Henrissat B."/>
            <person name="Morin E."/>
            <person name="Kohler A."/>
            <person name="Barry K."/>
            <person name="LaButti K."/>
            <person name="Morin E."/>
            <person name="Salamov A."/>
            <person name="Lipzen A."/>
            <person name="Mereny Z."/>
            <person name="Hegedus B."/>
            <person name="Baldrian P."/>
            <person name="Stursova M."/>
            <person name="Weitz H."/>
            <person name="Taylor A."/>
            <person name="Grigoriev I.V."/>
            <person name="Nagy L.G."/>
            <person name="Martin F."/>
            <person name="Kauserud H."/>
        </authorList>
    </citation>
    <scope>NUCLEOTIDE SEQUENCE</scope>
    <source>
        <strain evidence="6">CBHHK188m</strain>
    </source>
</reference>
<organism evidence="6 7">
    <name type="scientific">Mycena maculata</name>
    <dbReference type="NCBI Taxonomy" id="230809"/>
    <lineage>
        <taxon>Eukaryota</taxon>
        <taxon>Fungi</taxon>
        <taxon>Dikarya</taxon>
        <taxon>Basidiomycota</taxon>
        <taxon>Agaricomycotina</taxon>
        <taxon>Agaricomycetes</taxon>
        <taxon>Agaricomycetidae</taxon>
        <taxon>Agaricales</taxon>
        <taxon>Marasmiineae</taxon>
        <taxon>Mycenaceae</taxon>
        <taxon>Mycena</taxon>
    </lineage>
</organism>
<dbReference type="GO" id="GO:0008270">
    <property type="term" value="F:zinc ion binding"/>
    <property type="evidence" value="ECO:0007669"/>
    <property type="project" value="UniProtKB-KW"/>
</dbReference>
<evidence type="ECO:0000256" key="2">
    <source>
        <dbReference type="ARBA" id="ARBA00022771"/>
    </source>
</evidence>
<evidence type="ECO:0000256" key="3">
    <source>
        <dbReference type="ARBA" id="ARBA00022833"/>
    </source>
</evidence>
<evidence type="ECO:0000259" key="5">
    <source>
        <dbReference type="PROSITE" id="PS50865"/>
    </source>
</evidence>
<accession>A0AAD7HA60</accession>
<dbReference type="Gene3D" id="6.10.140.2220">
    <property type="match status" value="1"/>
</dbReference>
<dbReference type="InterPro" id="IPR002893">
    <property type="entry name" value="Znf_MYND"/>
</dbReference>
<name>A0AAD7HA60_9AGAR</name>